<feature type="transmembrane region" description="Helical" evidence="1">
    <location>
        <begin position="68"/>
        <end position="98"/>
    </location>
</feature>
<accession>A0A292YHL6</accession>
<dbReference type="RefSeq" id="WP_096260043.1">
    <property type="nucleotide sequence ID" value="NZ_BDME01000006.1"/>
</dbReference>
<organism evidence="2 3">
    <name type="scientific">Lebetimonas natsushimae</name>
    <dbReference type="NCBI Taxonomy" id="1936991"/>
    <lineage>
        <taxon>Bacteria</taxon>
        <taxon>Pseudomonadati</taxon>
        <taxon>Campylobacterota</taxon>
        <taxon>Epsilonproteobacteria</taxon>
        <taxon>Nautiliales</taxon>
        <taxon>Nautiliaceae</taxon>
        <taxon>Lebetimonas</taxon>
    </lineage>
</organism>
<reference evidence="2 3" key="1">
    <citation type="journal article" date="2017" name="Syst. Appl. Microbiol.">
        <title>Lebetimonas natsushimae sp. nov., a novel strictly anaerobic, moderately thermophilic chemoautotroph isolated from a deep-sea hydrothermal vent polychaete nest in the Mid-Okinawa Trough.</title>
        <authorList>
            <person name="Nagata R."/>
            <person name="Takaki Y."/>
            <person name="Tame A."/>
            <person name="Nunoura T."/>
            <person name="Muto H."/>
            <person name="Mino S."/>
            <person name="Sawayama S."/>
            <person name="Takai K."/>
            <person name="Nakagawa S."/>
        </authorList>
    </citation>
    <scope>NUCLEOTIDE SEQUENCE [LARGE SCALE GENOMIC DNA]</scope>
    <source>
        <strain evidence="2 3">HS1857</strain>
    </source>
</reference>
<dbReference type="GO" id="GO:0016020">
    <property type="term" value="C:membrane"/>
    <property type="evidence" value="ECO:0007669"/>
    <property type="project" value="InterPro"/>
</dbReference>
<sequence>MGLIYFLVYLFLEILFSYEFMKVFTPFGFFLEILFTAAVGVYILQTLDLSLSSNMQKLMRREITQEEFLSIGLFKLIGAVLLIVPGFFSDIIGVLFLFEPFARFIAKKLFPSRNFYHKTYTNDDDIIDVEIIEEIPKKD</sequence>
<dbReference type="PANTHER" id="PTHR35335:SF1">
    <property type="entry name" value="UPF0716 PROTEIN FXSA"/>
    <property type="match status" value="1"/>
</dbReference>
<dbReference type="OrthoDB" id="5324937at2"/>
<dbReference type="Pfam" id="PF04186">
    <property type="entry name" value="FxsA"/>
    <property type="match status" value="1"/>
</dbReference>
<comment type="caution">
    <text evidence="2">The sequence shown here is derived from an EMBL/GenBank/DDBJ whole genome shotgun (WGS) entry which is preliminary data.</text>
</comment>
<keyword evidence="1" id="KW-1133">Transmembrane helix</keyword>
<keyword evidence="1" id="KW-0472">Membrane</keyword>
<feature type="transmembrane region" description="Helical" evidence="1">
    <location>
        <begin position="27"/>
        <end position="47"/>
    </location>
</feature>
<evidence type="ECO:0000313" key="2">
    <source>
        <dbReference type="EMBL" id="GAX88215.1"/>
    </source>
</evidence>
<name>A0A292YHL6_9BACT</name>
<dbReference type="PANTHER" id="PTHR35335">
    <property type="entry name" value="UPF0716 PROTEIN FXSA"/>
    <property type="match status" value="1"/>
</dbReference>
<dbReference type="InterPro" id="IPR007313">
    <property type="entry name" value="FxsA"/>
</dbReference>
<keyword evidence="3" id="KW-1185">Reference proteome</keyword>
<keyword evidence="1" id="KW-0812">Transmembrane</keyword>
<dbReference type="NCBIfam" id="NF008528">
    <property type="entry name" value="PRK11463.1-2"/>
    <property type="match status" value="1"/>
</dbReference>
<dbReference type="AlphaFoldDB" id="A0A292YHL6"/>
<dbReference type="Proteomes" id="UP000217944">
    <property type="component" value="Unassembled WGS sequence"/>
</dbReference>
<protein>
    <submittedName>
        <fullName evidence="2">UPF0716 protein FxsA</fullName>
    </submittedName>
</protein>
<evidence type="ECO:0000256" key="1">
    <source>
        <dbReference type="SAM" id="Phobius"/>
    </source>
</evidence>
<gene>
    <name evidence="2" type="ORF">LNAT_P1510</name>
</gene>
<proteinExistence type="predicted"/>
<evidence type="ECO:0000313" key="3">
    <source>
        <dbReference type="Proteomes" id="UP000217944"/>
    </source>
</evidence>
<dbReference type="EMBL" id="BDME01000006">
    <property type="protein sequence ID" value="GAX88215.1"/>
    <property type="molecule type" value="Genomic_DNA"/>
</dbReference>